<keyword evidence="7 11" id="KW-0274">FAD</keyword>
<dbReference type="GO" id="GO:0009073">
    <property type="term" value="P:aromatic amino acid family biosynthetic process"/>
    <property type="evidence" value="ECO:0007669"/>
    <property type="project" value="UniProtKB-KW"/>
</dbReference>
<organism evidence="13 14">
    <name type="scientific">Actinomyces oris</name>
    <dbReference type="NCBI Taxonomy" id="544580"/>
    <lineage>
        <taxon>Bacteria</taxon>
        <taxon>Bacillati</taxon>
        <taxon>Actinomycetota</taxon>
        <taxon>Actinomycetes</taxon>
        <taxon>Actinomycetales</taxon>
        <taxon>Actinomycetaceae</taxon>
        <taxon>Actinomyces</taxon>
    </lineage>
</organism>
<dbReference type="InterPro" id="IPR035904">
    <property type="entry name" value="Chorismate_synth_AroC_sf"/>
</dbReference>
<dbReference type="Pfam" id="PF01264">
    <property type="entry name" value="Chorismate_synt"/>
    <property type="match status" value="1"/>
</dbReference>
<dbReference type="NCBIfam" id="TIGR00033">
    <property type="entry name" value="aroC"/>
    <property type="match status" value="1"/>
</dbReference>
<evidence type="ECO:0000256" key="3">
    <source>
        <dbReference type="ARBA" id="ARBA00013036"/>
    </source>
</evidence>
<evidence type="ECO:0000256" key="4">
    <source>
        <dbReference type="ARBA" id="ARBA00022605"/>
    </source>
</evidence>
<dbReference type="PANTHER" id="PTHR21085">
    <property type="entry name" value="CHORISMATE SYNTHASE"/>
    <property type="match status" value="1"/>
</dbReference>
<dbReference type="EMBL" id="MSKM01000008">
    <property type="protein sequence ID" value="OLO55080.1"/>
    <property type="molecule type" value="Genomic_DNA"/>
</dbReference>
<protein>
    <recommendedName>
        <fullName evidence="3 11">Chorismate synthase</fullName>
        <shortName evidence="11">CS</shortName>
        <ecNumber evidence="3 11">4.2.3.5</ecNumber>
    </recommendedName>
    <alternativeName>
        <fullName evidence="11">5-enolpyruvylshikimate-3-phosphate phospholyase</fullName>
    </alternativeName>
</protein>
<evidence type="ECO:0000256" key="8">
    <source>
        <dbReference type="ARBA" id="ARBA00022857"/>
    </source>
</evidence>
<feature type="binding site" evidence="11">
    <location>
        <begin position="326"/>
        <end position="330"/>
    </location>
    <ligand>
        <name>FMN</name>
        <dbReference type="ChEBI" id="CHEBI:58210"/>
    </ligand>
</feature>
<dbReference type="GO" id="GO:0008652">
    <property type="term" value="P:amino acid biosynthetic process"/>
    <property type="evidence" value="ECO:0007669"/>
    <property type="project" value="UniProtKB-KW"/>
</dbReference>
<dbReference type="GO" id="GO:0009423">
    <property type="term" value="P:chorismate biosynthetic process"/>
    <property type="evidence" value="ECO:0007669"/>
    <property type="project" value="UniProtKB-UniRule"/>
</dbReference>
<feature type="binding site" evidence="11">
    <location>
        <begin position="266"/>
        <end position="267"/>
    </location>
    <ligand>
        <name>FMN</name>
        <dbReference type="ChEBI" id="CHEBI:58210"/>
    </ligand>
</feature>
<evidence type="ECO:0000256" key="1">
    <source>
        <dbReference type="ARBA" id="ARBA00005044"/>
    </source>
</evidence>
<dbReference type="UniPathway" id="UPA00053">
    <property type="reaction ID" value="UER00090"/>
</dbReference>
<dbReference type="NCBIfam" id="NF003793">
    <property type="entry name" value="PRK05382.1"/>
    <property type="match status" value="1"/>
</dbReference>
<keyword evidence="4 11" id="KW-0028">Amino-acid biosynthesis</keyword>
<dbReference type="EC" id="4.2.3.5" evidence="3 11"/>
<keyword evidence="10 11" id="KW-0456">Lyase</keyword>
<evidence type="ECO:0000256" key="5">
    <source>
        <dbReference type="ARBA" id="ARBA00022630"/>
    </source>
</evidence>
<dbReference type="PIRSF" id="PIRSF001456">
    <property type="entry name" value="Chorismate_synth"/>
    <property type="match status" value="1"/>
</dbReference>
<keyword evidence="6 11" id="KW-0288">FMN</keyword>
<feature type="binding site" evidence="11">
    <location>
        <begin position="144"/>
        <end position="146"/>
    </location>
    <ligand>
        <name>FMN</name>
        <dbReference type="ChEBI" id="CHEBI:58210"/>
    </ligand>
</feature>
<evidence type="ECO:0000256" key="7">
    <source>
        <dbReference type="ARBA" id="ARBA00022827"/>
    </source>
</evidence>
<dbReference type="Gene3D" id="3.60.150.10">
    <property type="entry name" value="Chorismate synthase AroC"/>
    <property type="match status" value="1"/>
</dbReference>
<keyword evidence="5 11" id="KW-0285">Flavoprotein</keyword>
<comment type="cofactor">
    <cofactor evidence="11 12">
        <name>FMNH2</name>
        <dbReference type="ChEBI" id="CHEBI:57618"/>
    </cofactor>
    <text evidence="11 12">Reduced FMN (FMNH(2)).</text>
</comment>
<dbReference type="GO" id="GO:0005829">
    <property type="term" value="C:cytosol"/>
    <property type="evidence" value="ECO:0007669"/>
    <property type="project" value="TreeGrafter"/>
</dbReference>
<comment type="function">
    <text evidence="11">Catalyzes the anti-1,4-elimination of the C-3 phosphate and the C-6 proR hydrogen from 5-enolpyruvylshikimate-3-phosphate (EPSP) to yield chorismate, which is the branch point compound that serves as the starting substrate for the three terminal pathways of aromatic amino acid biosynthesis. This reaction introduces a second double bond into the aromatic ring system.</text>
</comment>
<dbReference type="PROSITE" id="PS00787">
    <property type="entry name" value="CHORISMATE_SYNTHASE_1"/>
    <property type="match status" value="1"/>
</dbReference>
<dbReference type="FunFam" id="3.60.150.10:FF:000002">
    <property type="entry name" value="Chorismate synthase"/>
    <property type="match status" value="1"/>
</dbReference>
<evidence type="ECO:0000256" key="9">
    <source>
        <dbReference type="ARBA" id="ARBA00023141"/>
    </source>
</evidence>
<dbReference type="Proteomes" id="UP000185772">
    <property type="component" value="Unassembled WGS sequence"/>
</dbReference>
<dbReference type="PANTHER" id="PTHR21085:SF0">
    <property type="entry name" value="CHORISMATE SYNTHASE"/>
    <property type="match status" value="1"/>
</dbReference>
<evidence type="ECO:0000256" key="10">
    <source>
        <dbReference type="ARBA" id="ARBA00023239"/>
    </source>
</evidence>
<comment type="similarity">
    <text evidence="2 11 12">Belongs to the chorismate synthase family.</text>
</comment>
<dbReference type="HAMAP" id="MF_00300">
    <property type="entry name" value="Chorismate_synth"/>
    <property type="match status" value="1"/>
</dbReference>
<keyword evidence="9 11" id="KW-0057">Aromatic amino acid biosynthesis</keyword>
<dbReference type="SUPFAM" id="SSF103263">
    <property type="entry name" value="Chorismate synthase, AroC"/>
    <property type="match status" value="1"/>
</dbReference>
<comment type="caution">
    <text evidence="13">The sequence shown here is derived from an EMBL/GenBank/DDBJ whole genome shotgun (WGS) entry which is preliminary data.</text>
</comment>
<evidence type="ECO:0000256" key="11">
    <source>
        <dbReference type="HAMAP-Rule" id="MF_00300"/>
    </source>
</evidence>
<gene>
    <name evidence="11" type="primary">aroC</name>
    <name evidence="13" type="ORF">BKH27_02745</name>
</gene>
<evidence type="ECO:0000313" key="14">
    <source>
        <dbReference type="Proteomes" id="UP000185772"/>
    </source>
</evidence>
<evidence type="ECO:0000313" key="13">
    <source>
        <dbReference type="EMBL" id="OLO55080.1"/>
    </source>
</evidence>
<feature type="binding site" evidence="11">
    <location>
        <position position="46"/>
    </location>
    <ligand>
        <name>NADP(+)</name>
        <dbReference type="ChEBI" id="CHEBI:58349"/>
    </ligand>
</feature>
<name>A0A1Q8W1H3_9ACTO</name>
<dbReference type="PROSITE" id="PS00788">
    <property type="entry name" value="CHORISMATE_SYNTHASE_2"/>
    <property type="match status" value="1"/>
</dbReference>
<feature type="binding site" evidence="11">
    <location>
        <position position="311"/>
    </location>
    <ligand>
        <name>FMN</name>
        <dbReference type="ChEBI" id="CHEBI:58210"/>
    </ligand>
</feature>
<reference evidence="13 14" key="1">
    <citation type="submission" date="2016-12" db="EMBL/GenBank/DDBJ databases">
        <title>Genomic comparison of strains in the 'Actinomyces naeslundii' group.</title>
        <authorList>
            <person name="Mughal S.R."/>
            <person name="Do T."/>
            <person name="Gilbert S.C."/>
            <person name="Witherden E.A."/>
            <person name="Didelot X."/>
            <person name="Beighton D."/>
        </authorList>
    </citation>
    <scope>NUCLEOTIDE SEQUENCE [LARGE SCALE GENOMIC DNA]</scope>
    <source>
        <strain evidence="13 14">MMRCO6-1</strain>
    </source>
</reference>
<dbReference type="AlphaFoldDB" id="A0A1Q8W1H3"/>
<feature type="binding site" evidence="11">
    <location>
        <position position="40"/>
    </location>
    <ligand>
        <name>NADP(+)</name>
        <dbReference type="ChEBI" id="CHEBI:58349"/>
    </ligand>
</feature>
<dbReference type="InterPro" id="IPR020541">
    <property type="entry name" value="Chorismate_synthase_CS"/>
</dbReference>
<evidence type="ECO:0000256" key="2">
    <source>
        <dbReference type="ARBA" id="ARBA00008014"/>
    </source>
</evidence>
<feature type="binding site" evidence="11">
    <location>
        <position position="352"/>
    </location>
    <ligand>
        <name>FMN</name>
        <dbReference type="ChEBI" id="CHEBI:58210"/>
    </ligand>
</feature>
<accession>A0A1Q8W1H3</accession>
<dbReference type="InterPro" id="IPR000453">
    <property type="entry name" value="Chorismate_synth"/>
</dbReference>
<dbReference type="CDD" id="cd07304">
    <property type="entry name" value="Chorismate_synthase"/>
    <property type="match status" value="1"/>
</dbReference>
<keyword evidence="8 11" id="KW-0521">NADP</keyword>
<comment type="subunit">
    <text evidence="11">Homotetramer.</text>
</comment>
<proteinExistence type="inferred from homology"/>
<evidence type="ECO:0000256" key="12">
    <source>
        <dbReference type="RuleBase" id="RU000605"/>
    </source>
</evidence>
<dbReference type="GO" id="GO:0004107">
    <property type="term" value="F:chorismate synthase activity"/>
    <property type="evidence" value="ECO:0007669"/>
    <property type="project" value="UniProtKB-UniRule"/>
</dbReference>
<comment type="catalytic activity">
    <reaction evidence="11 12">
        <text>5-O-(1-carboxyvinyl)-3-phosphoshikimate = chorismate + phosphate</text>
        <dbReference type="Rhea" id="RHEA:21020"/>
        <dbReference type="ChEBI" id="CHEBI:29748"/>
        <dbReference type="ChEBI" id="CHEBI:43474"/>
        <dbReference type="ChEBI" id="CHEBI:57701"/>
        <dbReference type="EC" id="4.2.3.5"/>
    </reaction>
</comment>
<evidence type="ECO:0000256" key="6">
    <source>
        <dbReference type="ARBA" id="ARBA00022643"/>
    </source>
</evidence>
<dbReference type="RefSeq" id="WP_070663021.1">
    <property type="nucleotide sequence ID" value="NZ_MSKM01000008.1"/>
</dbReference>
<dbReference type="GO" id="GO:0010181">
    <property type="term" value="F:FMN binding"/>
    <property type="evidence" value="ECO:0007669"/>
    <property type="project" value="TreeGrafter"/>
</dbReference>
<comment type="pathway">
    <text evidence="1 11 12">Metabolic intermediate biosynthesis; chorismate biosynthesis; chorismate from D-erythrose 4-phosphate and phosphoenolpyruvate: step 7/7.</text>
</comment>
<sequence>MLRWMTAGESHGEALTAVLEGVPAGVRITSEDIRAALARRRLGYGRGARQAFERDELRVLGGIRHGSTIGSPVALQIGNSEWPKWSTVMSADPVDPHELLIDAGTGDEREIARNRPLTRPRPGHADLPGMLKYDLPEARPVLERASARETAARVALGAVAEALLGQIAGIRLVSHVVRIGSVALPDDVPPPGAEDTVRLDADPVRCTDPATSAAMVAEIDATRKDGDTLGGVVEVIATGVPVGLGTHVSADRRLDARLAAALMGIQAVKGVEIGDGFAEAARRGSVAHDEIVSVDCGTLTRSTNRAGGIEGGTSNGSDVRVRAAFKPISTVPRALRTVDLATGEAATGLHQRSDVCAVVPGAVIAQAMTALVLADLLLDKTGGDSADEARRNLRSYLSRIAERTQWRTER</sequence>